<feature type="chain" id="PRO_5029585481" evidence="10">
    <location>
        <begin position="21"/>
        <end position="499"/>
    </location>
</feature>
<dbReference type="PANTHER" id="PTHR33446:SF2">
    <property type="entry name" value="PROTEIN TONB"/>
    <property type="match status" value="1"/>
</dbReference>
<dbReference type="InterPro" id="IPR037682">
    <property type="entry name" value="TonB_C"/>
</dbReference>
<protein>
    <submittedName>
        <fullName evidence="12">TonB family protein</fullName>
    </submittedName>
</protein>
<dbReference type="Gene3D" id="3.30.1150.10">
    <property type="match status" value="2"/>
</dbReference>
<evidence type="ECO:0000256" key="1">
    <source>
        <dbReference type="ARBA" id="ARBA00004383"/>
    </source>
</evidence>
<feature type="signal peptide" evidence="10">
    <location>
        <begin position="1"/>
        <end position="20"/>
    </location>
</feature>
<dbReference type="Proteomes" id="UP000488299">
    <property type="component" value="Unassembled WGS sequence"/>
</dbReference>
<evidence type="ECO:0000313" key="13">
    <source>
        <dbReference type="Proteomes" id="UP000488299"/>
    </source>
</evidence>
<dbReference type="GO" id="GO:0098797">
    <property type="term" value="C:plasma membrane protein complex"/>
    <property type="evidence" value="ECO:0007669"/>
    <property type="project" value="TreeGrafter"/>
</dbReference>
<keyword evidence="5" id="KW-0997">Cell inner membrane</keyword>
<dbReference type="PANTHER" id="PTHR33446">
    <property type="entry name" value="PROTEIN TONB-RELATED"/>
    <property type="match status" value="1"/>
</dbReference>
<keyword evidence="10" id="KW-0732">Signal</keyword>
<dbReference type="InterPro" id="IPR006260">
    <property type="entry name" value="TonB/TolA_C"/>
</dbReference>
<dbReference type="Gene3D" id="2.20.110.10">
    <property type="entry name" value="Histone H3 K4-specific methyltransferase SET7/9 N-terminal domain"/>
    <property type="match status" value="1"/>
</dbReference>
<evidence type="ECO:0000256" key="9">
    <source>
        <dbReference type="ARBA" id="ARBA00023136"/>
    </source>
</evidence>
<evidence type="ECO:0000313" key="12">
    <source>
        <dbReference type="EMBL" id="KAB7732878.1"/>
    </source>
</evidence>
<comment type="similarity">
    <text evidence="2">Belongs to the TonB family.</text>
</comment>
<dbReference type="SUPFAM" id="SSF82185">
    <property type="entry name" value="Histone H3 K4-specific methyltransferase SET7/9 N-terminal domain"/>
    <property type="match status" value="1"/>
</dbReference>
<dbReference type="InterPro" id="IPR051045">
    <property type="entry name" value="TonB-dependent_transducer"/>
</dbReference>
<keyword evidence="9" id="KW-0472">Membrane</keyword>
<keyword evidence="6" id="KW-0812">Transmembrane</keyword>
<proteinExistence type="inferred from homology"/>
<evidence type="ECO:0000256" key="6">
    <source>
        <dbReference type="ARBA" id="ARBA00022692"/>
    </source>
</evidence>
<dbReference type="Pfam" id="PF03544">
    <property type="entry name" value="TonB_C"/>
    <property type="match status" value="2"/>
</dbReference>
<gene>
    <name evidence="12" type="ORF">F5984_02710</name>
</gene>
<evidence type="ECO:0000256" key="7">
    <source>
        <dbReference type="ARBA" id="ARBA00022927"/>
    </source>
</evidence>
<dbReference type="NCBIfam" id="TIGR01352">
    <property type="entry name" value="tonB_Cterm"/>
    <property type="match status" value="2"/>
</dbReference>
<keyword evidence="4" id="KW-1003">Cell membrane</keyword>
<evidence type="ECO:0000256" key="3">
    <source>
        <dbReference type="ARBA" id="ARBA00022448"/>
    </source>
</evidence>
<organism evidence="12 13">
    <name type="scientific">Rudanella paleaurantiibacter</name>
    <dbReference type="NCBI Taxonomy" id="2614655"/>
    <lineage>
        <taxon>Bacteria</taxon>
        <taxon>Pseudomonadati</taxon>
        <taxon>Bacteroidota</taxon>
        <taxon>Cytophagia</taxon>
        <taxon>Cytophagales</taxon>
        <taxon>Cytophagaceae</taxon>
        <taxon>Rudanella</taxon>
    </lineage>
</organism>
<dbReference type="GO" id="GO:0031992">
    <property type="term" value="F:energy transducer activity"/>
    <property type="evidence" value="ECO:0007669"/>
    <property type="project" value="TreeGrafter"/>
</dbReference>
<sequence>MTSRLILTLCFCLIRLTVSAQSTAYADYEVDQPAEPGGGQTWLDKFMSTNVRKPFLAQVANVKGLVVVQGVVEPNGRITEVTVLKSLRPDCDREAVRAFSLFNAWKPALKKGQPVRQRVTAPVYFHPNEPVDYQNGLATWHFDTNLNRVAPTDPEALYRSQIPTDTLGLPTGDLQLFKRKEGQWKTETTIALSTEPFRGGTLLIHRMPNQSGFGPVYQLSKDGRILAEYVQGPDGTVGLRLDRDERGMVVKSTEQLNGYYIVTEWYPSGQIKQMWSHAGLVGNVRIVYASKTAILPSQAEQPSQLLALWDSTGHQQIMEGRGKFSRQLKVNSGIRYRQQVELIEEGEYENGRMQGYWQTAYADGSCWNRQYYDKGVLQHERFWTAGYPDTLTFHPTDHPPMPMGGFGRLNGFLAHELRPLTREQLGGVQGYVLVSFQVNTYGRATDIRVAKSLHPAADREALRVVRLMNRQRVPFWLTAYQNGLPVKAASTLPIHFVAD</sequence>
<dbReference type="GO" id="GO:0055085">
    <property type="term" value="P:transmembrane transport"/>
    <property type="evidence" value="ECO:0007669"/>
    <property type="project" value="InterPro"/>
</dbReference>
<dbReference type="EMBL" id="WELI01000001">
    <property type="protein sequence ID" value="KAB7732878.1"/>
    <property type="molecule type" value="Genomic_DNA"/>
</dbReference>
<feature type="domain" description="TonB C-terminal" evidence="11">
    <location>
        <begin position="38"/>
        <end position="134"/>
    </location>
</feature>
<dbReference type="AlphaFoldDB" id="A0A7J5U4V8"/>
<dbReference type="GO" id="GO:0015031">
    <property type="term" value="P:protein transport"/>
    <property type="evidence" value="ECO:0007669"/>
    <property type="project" value="UniProtKB-KW"/>
</dbReference>
<evidence type="ECO:0000256" key="2">
    <source>
        <dbReference type="ARBA" id="ARBA00006555"/>
    </source>
</evidence>
<evidence type="ECO:0000256" key="10">
    <source>
        <dbReference type="SAM" id="SignalP"/>
    </source>
</evidence>
<evidence type="ECO:0000259" key="11">
    <source>
        <dbReference type="PROSITE" id="PS52015"/>
    </source>
</evidence>
<comment type="caution">
    <text evidence="12">The sequence shown here is derived from an EMBL/GenBank/DDBJ whole genome shotgun (WGS) entry which is preliminary data.</text>
</comment>
<keyword evidence="7" id="KW-0653">Protein transport</keyword>
<comment type="subcellular location">
    <subcellularLocation>
        <location evidence="1">Cell inner membrane</location>
        <topology evidence="1">Single-pass membrane protein</topology>
        <orientation evidence="1">Periplasmic side</orientation>
    </subcellularLocation>
</comment>
<keyword evidence="3" id="KW-0813">Transport</keyword>
<evidence type="ECO:0000256" key="4">
    <source>
        <dbReference type="ARBA" id="ARBA00022475"/>
    </source>
</evidence>
<dbReference type="SUPFAM" id="SSF74653">
    <property type="entry name" value="TolA/TonB C-terminal domain"/>
    <property type="match status" value="2"/>
</dbReference>
<keyword evidence="8" id="KW-1133">Transmembrane helix</keyword>
<evidence type="ECO:0000256" key="5">
    <source>
        <dbReference type="ARBA" id="ARBA00022519"/>
    </source>
</evidence>
<reference evidence="12 13" key="1">
    <citation type="submission" date="2019-10" db="EMBL/GenBank/DDBJ databases">
        <title>Rudanella paleaurantiibacter sp. nov., isolated from sludge.</title>
        <authorList>
            <person name="Xu S.Q."/>
        </authorList>
    </citation>
    <scope>NUCLEOTIDE SEQUENCE [LARGE SCALE GENOMIC DNA]</scope>
    <source>
        <strain evidence="12 13">HX-22-17</strain>
    </source>
</reference>
<name>A0A7J5U4V8_9BACT</name>
<evidence type="ECO:0000256" key="8">
    <source>
        <dbReference type="ARBA" id="ARBA00022989"/>
    </source>
</evidence>
<accession>A0A7J5U4V8</accession>
<dbReference type="RefSeq" id="WP_152122554.1">
    <property type="nucleotide sequence ID" value="NZ_WELI01000001.1"/>
</dbReference>
<dbReference type="PROSITE" id="PS52015">
    <property type="entry name" value="TONB_CTD"/>
    <property type="match status" value="1"/>
</dbReference>
<keyword evidence="13" id="KW-1185">Reference proteome</keyword>